<dbReference type="Proteomes" id="UP000676169">
    <property type="component" value="Chromosome"/>
</dbReference>
<keyword evidence="2" id="KW-1185">Reference proteome</keyword>
<reference evidence="1" key="1">
    <citation type="submission" date="2021-04" db="EMBL/GenBank/DDBJ databases">
        <title>Luteolibacter sp. 32A isolated from the skin of an Anderson's salamander (Ambystoma andersonii).</title>
        <authorList>
            <person name="Spergser J."/>
            <person name="Busse H.-J."/>
        </authorList>
    </citation>
    <scope>NUCLEOTIDE SEQUENCE</scope>
    <source>
        <strain evidence="1">32A</strain>
    </source>
</reference>
<evidence type="ECO:0000313" key="1">
    <source>
        <dbReference type="EMBL" id="QUE53105.1"/>
    </source>
</evidence>
<proteinExistence type="predicted"/>
<dbReference type="RefSeq" id="WP_211634449.1">
    <property type="nucleotide sequence ID" value="NZ_CP073100.1"/>
</dbReference>
<organism evidence="1 2">
    <name type="scientific">Luteolibacter ambystomatis</name>
    <dbReference type="NCBI Taxonomy" id="2824561"/>
    <lineage>
        <taxon>Bacteria</taxon>
        <taxon>Pseudomonadati</taxon>
        <taxon>Verrucomicrobiota</taxon>
        <taxon>Verrucomicrobiia</taxon>
        <taxon>Verrucomicrobiales</taxon>
        <taxon>Verrucomicrobiaceae</taxon>
        <taxon>Luteolibacter</taxon>
    </lineage>
</organism>
<dbReference type="AlphaFoldDB" id="A0A975J302"/>
<sequence length="287" mass="29981">MPPSSSSSSSSSSAPAFIQFLDALVELNNPHADDYGVLEVDYQNTFTTPIVSVEQTTSLPITIVSTTPTSITIKANPSLVTAAGQADATASFQFKDAFNNPVGTASLGVGFKKTFKSGLAEDIGGFNFSGLITPAVSAAYTSPVIDGNFDNPNASVAVGLTIGAIAERDGLNVQFQTGLTATIPDINMNPSIKFDAVAKITLVDSTIVPDMFTMLGLQAKQTWGPGSFDDGTTTFNLNFGLLNENPTGKAVDFQANGLQFYLESVLGSSSSHSNSNDVGVTYRATFD</sequence>
<protein>
    <submittedName>
        <fullName evidence="1">Uncharacterized protein</fullName>
    </submittedName>
</protein>
<name>A0A975J302_9BACT</name>
<dbReference type="EMBL" id="CP073100">
    <property type="protein sequence ID" value="QUE53105.1"/>
    <property type="molecule type" value="Genomic_DNA"/>
</dbReference>
<dbReference type="KEGG" id="lamb:KBB96_09455"/>
<accession>A0A975J302</accession>
<evidence type="ECO:0000313" key="2">
    <source>
        <dbReference type="Proteomes" id="UP000676169"/>
    </source>
</evidence>
<gene>
    <name evidence="1" type="ORF">KBB96_09455</name>
</gene>